<dbReference type="InterPro" id="IPR016181">
    <property type="entry name" value="Acyl_CoA_acyltransferase"/>
</dbReference>
<dbReference type="PANTHER" id="PTHR43451">
    <property type="entry name" value="ACETYLTRANSFERASE (GNAT) FAMILY PROTEIN"/>
    <property type="match status" value="1"/>
</dbReference>
<dbReference type="Pfam" id="PF13673">
    <property type="entry name" value="Acetyltransf_10"/>
    <property type="match status" value="1"/>
</dbReference>
<dbReference type="PANTHER" id="PTHR43451:SF1">
    <property type="entry name" value="ACETYLTRANSFERASE"/>
    <property type="match status" value="1"/>
</dbReference>
<comment type="caution">
    <text evidence="2">The sequence shown here is derived from an EMBL/GenBank/DDBJ whole genome shotgun (WGS) entry which is preliminary data.</text>
</comment>
<organism evidence="2 3">
    <name type="scientific">Homoserinimonas hongtaonis</name>
    <dbReference type="NCBI Taxonomy" id="2079791"/>
    <lineage>
        <taxon>Bacteria</taxon>
        <taxon>Bacillati</taxon>
        <taxon>Actinomycetota</taxon>
        <taxon>Actinomycetes</taxon>
        <taxon>Micrococcales</taxon>
        <taxon>Microbacteriaceae</taxon>
        <taxon>Homoserinimonas</taxon>
    </lineage>
</organism>
<dbReference type="PROSITE" id="PS51186">
    <property type="entry name" value="GNAT"/>
    <property type="match status" value="1"/>
</dbReference>
<gene>
    <name evidence="2" type="ORF">DF220_01070</name>
</gene>
<dbReference type="Gene3D" id="3.40.630.30">
    <property type="match status" value="1"/>
</dbReference>
<accession>A0A2U1SYA7</accession>
<keyword evidence="3" id="KW-1185">Reference proteome</keyword>
<evidence type="ECO:0000259" key="1">
    <source>
        <dbReference type="PROSITE" id="PS51186"/>
    </source>
</evidence>
<dbReference type="SUPFAM" id="SSF55729">
    <property type="entry name" value="Acyl-CoA N-acyltransferases (Nat)"/>
    <property type="match status" value="1"/>
</dbReference>
<evidence type="ECO:0000313" key="2">
    <source>
        <dbReference type="EMBL" id="PWB96582.1"/>
    </source>
</evidence>
<name>A0A2U1SYA7_9MICO</name>
<dbReference type="OrthoDB" id="9812192at2"/>
<dbReference type="Proteomes" id="UP000244978">
    <property type="component" value="Unassembled WGS sequence"/>
</dbReference>
<dbReference type="GO" id="GO:0016747">
    <property type="term" value="F:acyltransferase activity, transferring groups other than amino-acyl groups"/>
    <property type="evidence" value="ECO:0007669"/>
    <property type="project" value="InterPro"/>
</dbReference>
<dbReference type="InterPro" id="IPR000182">
    <property type="entry name" value="GNAT_dom"/>
</dbReference>
<dbReference type="KEGG" id="salc:C2138_05915"/>
<sequence>MHEAHTITTRAYTPDDAAATLGIFLRAITEIASADYTALQIRAWAGPTRRSLASWHDARAAAATLVAVADGQIAGFADVSPRGYVDMMFVSPDSVRQGVGSRLMVELSERAVLAGAHELSTNASITAVPFFEHHGFTVVAEQHPEIAGTRLTNYRMTKRLL</sequence>
<evidence type="ECO:0000313" key="3">
    <source>
        <dbReference type="Proteomes" id="UP000244978"/>
    </source>
</evidence>
<dbReference type="AlphaFoldDB" id="A0A2U1SYA7"/>
<dbReference type="InterPro" id="IPR052564">
    <property type="entry name" value="N-acetyltrans/Recomb-assoc"/>
</dbReference>
<feature type="domain" description="N-acetyltransferase" evidence="1">
    <location>
        <begin position="23"/>
        <end position="161"/>
    </location>
</feature>
<keyword evidence="2" id="KW-0808">Transferase</keyword>
<dbReference type="EMBL" id="QEEX01000001">
    <property type="protein sequence ID" value="PWB96582.1"/>
    <property type="molecule type" value="Genomic_DNA"/>
</dbReference>
<dbReference type="CDD" id="cd04301">
    <property type="entry name" value="NAT_SF"/>
    <property type="match status" value="1"/>
</dbReference>
<reference evidence="3" key="1">
    <citation type="submission" date="2018-04" db="EMBL/GenBank/DDBJ databases">
        <authorList>
            <person name="Liu S."/>
            <person name="Wang Z."/>
            <person name="Li J."/>
        </authorList>
    </citation>
    <scope>NUCLEOTIDE SEQUENCE [LARGE SCALE GENOMIC DNA]</scope>
    <source>
        <strain evidence="3">S1194</strain>
    </source>
</reference>
<dbReference type="RefSeq" id="WP_108516268.1">
    <property type="nucleotide sequence ID" value="NZ_CP026951.1"/>
</dbReference>
<proteinExistence type="predicted"/>
<protein>
    <submittedName>
        <fullName evidence="2">GNAT family N-acetyltransferase</fullName>
    </submittedName>
</protein>